<comment type="function">
    <text evidence="1">Is involved in generating a small heat-stable compound (Nod), an acylated oligomer of N-acetylglucosamine, that stimulates mitosis in various plant protoplasts.</text>
</comment>
<organism evidence="7 8">
    <name type="scientific">Roseibium litorale</name>
    <dbReference type="NCBI Taxonomy" id="2803841"/>
    <lineage>
        <taxon>Bacteria</taxon>
        <taxon>Pseudomonadati</taxon>
        <taxon>Pseudomonadota</taxon>
        <taxon>Alphaproteobacteria</taxon>
        <taxon>Hyphomicrobiales</taxon>
        <taxon>Stappiaceae</taxon>
        <taxon>Roseibium</taxon>
    </lineage>
</organism>
<evidence type="ECO:0000256" key="2">
    <source>
        <dbReference type="ARBA" id="ARBA00010973"/>
    </source>
</evidence>
<sequence>MGVRQRFFSRAFKALHATGVSRALAPFTQGCGAIFMLHHVREPSSAAFRPNQHLEITPEFLVRAIERIRANGYEIVSLDETVDQLKTGYGRKRYAAITFDDGYRDNAEVALPILKKLGVPFTIFIASGLIDRTADLWWIGLERIISQVDELQLASGPAAGSGISCRTPQEKEICFEKLCYWLTHEVGESEQREIIRRLCTQYGIDLKAIGDELMMSWDELRTLSREPLVSLGAHTDGHYALARLEEGEARHQISLSLDRMRKELGRSPKHFAYPYGNSVAVSPRDGELVAEAGFTSAVTTMPGVLRSASARSPMMLPRVSLNGRFQDPYIIDQYLTGAPFALYKATRWAFPTDAIKSGVSRLFPSTR</sequence>
<name>A0ABR9CQE1_9HYPH</name>
<gene>
    <name evidence="7" type="ORF">IG616_15130</name>
</gene>
<keyword evidence="4" id="KW-0732">Signal</keyword>
<accession>A0ABR9CQE1</accession>
<reference evidence="7 8" key="2">
    <citation type="journal article" date="2021" name="Int. J. Syst. Evol. Microbiol.">
        <title>Roseibium litorale sp. nov., isolated from a tidal flat sediment and proposal for the reclassification of Labrenzia polysiphoniae as Roseibium polysiphoniae comb. nov.</title>
        <authorList>
            <person name="Liu Y."/>
            <person name="Pei T."/>
            <person name="Du J."/>
            <person name="Chao M."/>
            <person name="Deng M.R."/>
            <person name="Zhu H."/>
        </authorList>
    </citation>
    <scope>NUCLEOTIDE SEQUENCE [LARGE SCALE GENOMIC DNA]</scope>
    <source>
        <strain evidence="7 8">4C16A</strain>
    </source>
</reference>
<evidence type="ECO:0000313" key="8">
    <source>
        <dbReference type="Proteomes" id="UP000632063"/>
    </source>
</evidence>
<dbReference type="SUPFAM" id="SSF88713">
    <property type="entry name" value="Glycoside hydrolase/deacetylase"/>
    <property type="match status" value="1"/>
</dbReference>
<dbReference type="InterPro" id="IPR011330">
    <property type="entry name" value="Glyco_hydro/deAcase_b/a-brl"/>
</dbReference>
<protein>
    <recommendedName>
        <fullName evidence="3">Chitooligosaccharide deacetylase</fullName>
    </recommendedName>
    <alternativeName>
        <fullName evidence="5">Nodulation protein B</fullName>
    </alternativeName>
</protein>
<evidence type="ECO:0000259" key="6">
    <source>
        <dbReference type="PROSITE" id="PS51677"/>
    </source>
</evidence>
<dbReference type="PROSITE" id="PS51677">
    <property type="entry name" value="NODB"/>
    <property type="match status" value="1"/>
</dbReference>
<evidence type="ECO:0000256" key="4">
    <source>
        <dbReference type="ARBA" id="ARBA00022729"/>
    </source>
</evidence>
<comment type="similarity">
    <text evidence="2">Belongs to the polysaccharide deacetylase family.</text>
</comment>
<dbReference type="Pfam" id="PF01522">
    <property type="entry name" value="Polysacc_deac_1"/>
    <property type="match status" value="2"/>
</dbReference>
<dbReference type="InterPro" id="IPR051398">
    <property type="entry name" value="Polysacch_Deacetylase"/>
</dbReference>
<dbReference type="CDD" id="cd10968">
    <property type="entry name" value="CE4_Mlr8448_like_5s"/>
    <property type="match status" value="1"/>
</dbReference>
<proteinExistence type="inferred from homology"/>
<dbReference type="Gene3D" id="3.20.20.370">
    <property type="entry name" value="Glycoside hydrolase/deacetylase"/>
    <property type="match status" value="1"/>
</dbReference>
<dbReference type="InterPro" id="IPR002509">
    <property type="entry name" value="NODB_dom"/>
</dbReference>
<feature type="domain" description="NodB homology" evidence="6">
    <location>
        <begin position="93"/>
        <end position="367"/>
    </location>
</feature>
<comment type="caution">
    <text evidence="7">The sequence shown here is derived from an EMBL/GenBank/DDBJ whole genome shotgun (WGS) entry which is preliminary data.</text>
</comment>
<evidence type="ECO:0000256" key="5">
    <source>
        <dbReference type="ARBA" id="ARBA00032976"/>
    </source>
</evidence>
<evidence type="ECO:0000256" key="3">
    <source>
        <dbReference type="ARBA" id="ARBA00020071"/>
    </source>
</evidence>
<dbReference type="Proteomes" id="UP000632063">
    <property type="component" value="Unassembled WGS sequence"/>
</dbReference>
<evidence type="ECO:0000313" key="7">
    <source>
        <dbReference type="EMBL" id="MBD8892874.1"/>
    </source>
</evidence>
<dbReference type="EMBL" id="JACYXI010000009">
    <property type="protein sequence ID" value="MBD8892874.1"/>
    <property type="molecule type" value="Genomic_DNA"/>
</dbReference>
<dbReference type="PANTHER" id="PTHR34216:SF7">
    <property type="entry name" value="POLY-BETA-1,6-N-ACETYL-D-GLUCOSAMINE N-DEACETYLASE"/>
    <property type="match status" value="1"/>
</dbReference>
<evidence type="ECO:0000256" key="1">
    <source>
        <dbReference type="ARBA" id="ARBA00003236"/>
    </source>
</evidence>
<keyword evidence="8" id="KW-1185">Reference proteome</keyword>
<dbReference type="PANTHER" id="PTHR34216">
    <property type="match status" value="1"/>
</dbReference>
<reference evidence="8" key="1">
    <citation type="submission" date="2020-09" db="EMBL/GenBank/DDBJ databases">
        <title>The genome sequence of strain Labrenzia suaedae 4C16A.</title>
        <authorList>
            <person name="Liu Y."/>
        </authorList>
    </citation>
    <scope>NUCLEOTIDE SEQUENCE [LARGE SCALE GENOMIC DNA]</scope>
    <source>
        <strain evidence="8">4C16A</strain>
    </source>
</reference>